<evidence type="ECO:0000256" key="5">
    <source>
        <dbReference type="ARBA" id="ARBA00022643"/>
    </source>
</evidence>
<dbReference type="InterPro" id="IPR013785">
    <property type="entry name" value="Aldolase_TIM"/>
</dbReference>
<sequence length="341" mass="36759">MKHSKPWPFPLGEEKWNAPYFLAPVAGYSDAAFRAVCTEFGAALCYTEMVSAEALIRGHSKTRELLVRDPVEKQYAVQLFGSNPETLAKATEIVSAYNPIVIDLNCGCPVPKIIKAGAGSALLKTPERIGEIIRAMRNATSVPISVKLRTGWDQNSINYPETSSAAIEAGACAITLHGRTRAQGYSGKSDWNAIRSLAEQTTVPVFGSGDVFSAQDAIDMRRTTGCDGVMIARGALGNPFIFTELRRHSMQAAMEPSDAPPSPRTIAQTAAHHLELAIKYLGEKTACIEFRKHFCAYTKGFAGGAGLRAQAVHCATFKEYEALFKEFGTIAGSPTLSGSSF</sequence>
<protein>
    <recommendedName>
        <fullName evidence="12">tRNA-dihydrouridine synthase</fullName>
        <ecNumber evidence="12">1.3.1.-</ecNumber>
    </recommendedName>
</protein>
<dbReference type="PROSITE" id="PS01136">
    <property type="entry name" value="UPF0034"/>
    <property type="match status" value="1"/>
</dbReference>
<proteinExistence type="inferred from homology"/>
<feature type="active site" description="Proton donor" evidence="13">
    <location>
        <position position="108"/>
    </location>
</feature>
<evidence type="ECO:0000256" key="12">
    <source>
        <dbReference type="PIRNR" id="PIRNR006621"/>
    </source>
</evidence>
<evidence type="ECO:0000256" key="11">
    <source>
        <dbReference type="ARBA" id="ARBA00048802"/>
    </source>
</evidence>
<evidence type="ECO:0000256" key="1">
    <source>
        <dbReference type="ARBA" id="ARBA00001917"/>
    </source>
</evidence>
<dbReference type="InterPro" id="IPR024036">
    <property type="entry name" value="tRNA-dHydroUridine_Synthase_C"/>
</dbReference>
<evidence type="ECO:0000313" key="16">
    <source>
        <dbReference type="EMBL" id="SLM18179.1"/>
    </source>
</evidence>
<keyword evidence="5 12" id="KW-0288">FMN</keyword>
<keyword evidence="6 12" id="KW-0819">tRNA processing</keyword>
<dbReference type="GO" id="GO:0050660">
    <property type="term" value="F:flavin adenine dinucleotide binding"/>
    <property type="evidence" value="ECO:0007669"/>
    <property type="project" value="InterPro"/>
</dbReference>
<dbReference type="Pfam" id="PF01207">
    <property type="entry name" value="Dus"/>
    <property type="match status" value="1"/>
</dbReference>
<evidence type="ECO:0000256" key="9">
    <source>
        <dbReference type="ARBA" id="ARBA00023002"/>
    </source>
</evidence>
<dbReference type="GO" id="GO:0017150">
    <property type="term" value="F:tRNA dihydrouridine synthase activity"/>
    <property type="evidence" value="ECO:0007669"/>
    <property type="project" value="InterPro"/>
</dbReference>
<comment type="similarity">
    <text evidence="12">Belongs to the dus family.</text>
</comment>
<dbReference type="Gene3D" id="1.10.1200.80">
    <property type="entry name" value="Putative flavin oxidoreducatase, domain 2"/>
    <property type="match status" value="1"/>
</dbReference>
<dbReference type="NCBIfam" id="TIGR00737">
    <property type="entry name" value="nifR3_yhdG"/>
    <property type="match status" value="1"/>
</dbReference>
<name>A0A3P3XQ42_9SPIR</name>
<reference evidence="16" key="1">
    <citation type="submission" date="2017-02" db="EMBL/GenBank/DDBJ databases">
        <authorList>
            <person name="Regsiter A."/>
            <person name="William W."/>
        </authorList>
    </citation>
    <scope>NUCLEOTIDE SEQUENCE</scope>
    <source>
        <strain evidence="16">BdmA 4</strain>
    </source>
</reference>
<dbReference type="InterPro" id="IPR035587">
    <property type="entry name" value="DUS-like_FMN-bd"/>
</dbReference>
<keyword evidence="9 12" id="KW-0560">Oxidoreductase</keyword>
<evidence type="ECO:0000256" key="8">
    <source>
        <dbReference type="ARBA" id="ARBA00022884"/>
    </source>
</evidence>
<evidence type="ECO:0000256" key="13">
    <source>
        <dbReference type="PIRSR" id="PIRSR006621-1"/>
    </source>
</evidence>
<keyword evidence="14" id="KW-0547">Nucleotide-binding</keyword>
<keyword evidence="3" id="KW-0820">tRNA-binding</keyword>
<dbReference type="InterPro" id="IPR018517">
    <property type="entry name" value="tRNA_hU_synthase_CS"/>
</dbReference>
<feature type="binding site" evidence="14">
    <location>
        <position position="177"/>
    </location>
    <ligand>
        <name>FMN</name>
        <dbReference type="ChEBI" id="CHEBI:58210"/>
    </ligand>
</feature>
<dbReference type="EC" id="1.3.1.-" evidence="12"/>
<evidence type="ECO:0000256" key="14">
    <source>
        <dbReference type="PIRSR" id="PIRSR006621-2"/>
    </source>
</evidence>
<dbReference type="AlphaFoldDB" id="A0A3P3XQ42"/>
<feature type="domain" description="DUS-like FMN-binding" evidence="15">
    <location>
        <begin position="22"/>
        <end position="321"/>
    </location>
</feature>
<keyword evidence="8" id="KW-0694">RNA-binding</keyword>
<gene>
    <name evidence="16" type="primary">dus</name>
    <name evidence="16" type="ORF">SPIRO4BDMA_40751</name>
</gene>
<dbReference type="InterPro" id="IPR001269">
    <property type="entry name" value="DUS_fam"/>
</dbReference>
<feature type="binding site" evidence="14">
    <location>
        <begin position="232"/>
        <end position="233"/>
    </location>
    <ligand>
        <name>FMN</name>
        <dbReference type="ChEBI" id="CHEBI:58210"/>
    </ligand>
</feature>
<dbReference type="PANTHER" id="PTHR45846:SF1">
    <property type="entry name" value="TRNA-DIHYDROURIDINE(47) SYNTHASE [NAD(P)(+)]-LIKE"/>
    <property type="match status" value="1"/>
</dbReference>
<dbReference type="InterPro" id="IPR004652">
    <property type="entry name" value="DusB-like"/>
</dbReference>
<evidence type="ECO:0000256" key="7">
    <source>
        <dbReference type="ARBA" id="ARBA00022857"/>
    </source>
</evidence>
<comment type="catalytic activity">
    <reaction evidence="11">
        <text>a 5,6-dihydrouridine in tRNA + NAD(+) = a uridine in tRNA + NADH + H(+)</text>
        <dbReference type="Rhea" id="RHEA:54452"/>
        <dbReference type="Rhea" id="RHEA-COMP:13339"/>
        <dbReference type="Rhea" id="RHEA-COMP:13887"/>
        <dbReference type="ChEBI" id="CHEBI:15378"/>
        <dbReference type="ChEBI" id="CHEBI:57540"/>
        <dbReference type="ChEBI" id="CHEBI:57945"/>
        <dbReference type="ChEBI" id="CHEBI:65315"/>
        <dbReference type="ChEBI" id="CHEBI:74443"/>
    </reaction>
</comment>
<keyword evidence="4 12" id="KW-0285">Flavoprotein</keyword>
<evidence type="ECO:0000256" key="10">
    <source>
        <dbReference type="ARBA" id="ARBA00048205"/>
    </source>
</evidence>
<keyword evidence="7" id="KW-0521">NADP</keyword>
<dbReference type="PANTHER" id="PTHR45846">
    <property type="entry name" value="TRNA-DIHYDROURIDINE(47) SYNTHASE [NAD(P)(+)]-LIKE"/>
    <property type="match status" value="1"/>
</dbReference>
<comment type="function">
    <text evidence="2 12">Catalyzes the synthesis of 5,6-dihydrouridine (D), a modified base found in the D-loop of most tRNAs, via the reduction of the C5-C6 double bond in target uridines.</text>
</comment>
<dbReference type="EMBL" id="FWDO01000004">
    <property type="protein sequence ID" value="SLM18179.1"/>
    <property type="molecule type" value="Genomic_DNA"/>
</dbReference>
<dbReference type="GO" id="GO:0000049">
    <property type="term" value="F:tRNA binding"/>
    <property type="evidence" value="ECO:0007669"/>
    <property type="project" value="UniProtKB-KW"/>
</dbReference>
<dbReference type="SUPFAM" id="SSF51395">
    <property type="entry name" value="FMN-linked oxidoreductases"/>
    <property type="match status" value="1"/>
</dbReference>
<accession>A0A3P3XQ42</accession>
<comment type="catalytic activity">
    <reaction evidence="10">
        <text>a 5,6-dihydrouridine in tRNA + NADP(+) = a uridine in tRNA + NADPH + H(+)</text>
        <dbReference type="Rhea" id="RHEA:23624"/>
        <dbReference type="Rhea" id="RHEA-COMP:13339"/>
        <dbReference type="Rhea" id="RHEA-COMP:13887"/>
        <dbReference type="ChEBI" id="CHEBI:15378"/>
        <dbReference type="ChEBI" id="CHEBI:57783"/>
        <dbReference type="ChEBI" id="CHEBI:58349"/>
        <dbReference type="ChEBI" id="CHEBI:65315"/>
        <dbReference type="ChEBI" id="CHEBI:74443"/>
    </reaction>
</comment>
<evidence type="ECO:0000256" key="6">
    <source>
        <dbReference type="ARBA" id="ARBA00022694"/>
    </source>
</evidence>
<dbReference type="Gene3D" id="3.20.20.70">
    <property type="entry name" value="Aldolase class I"/>
    <property type="match status" value="1"/>
</dbReference>
<feature type="binding site" evidence="14">
    <location>
        <position position="78"/>
    </location>
    <ligand>
        <name>FMN</name>
        <dbReference type="ChEBI" id="CHEBI:58210"/>
    </ligand>
</feature>
<comment type="cofactor">
    <cofactor evidence="1 12 14">
        <name>FMN</name>
        <dbReference type="ChEBI" id="CHEBI:58210"/>
    </cofactor>
</comment>
<evidence type="ECO:0000256" key="4">
    <source>
        <dbReference type="ARBA" id="ARBA00022630"/>
    </source>
</evidence>
<feature type="binding site" evidence="14">
    <location>
        <position position="147"/>
    </location>
    <ligand>
        <name>FMN</name>
        <dbReference type="ChEBI" id="CHEBI:58210"/>
    </ligand>
</feature>
<dbReference type="PIRSF" id="PIRSF006621">
    <property type="entry name" value="Dus"/>
    <property type="match status" value="1"/>
</dbReference>
<evidence type="ECO:0000256" key="3">
    <source>
        <dbReference type="ARBA" id="ARBA00022555"/>
    </source>
</evidence>
<evidence type="ECO:0000256" key="2">
    <source>
        <dbReference type="ARBA" id="ARBA00002790"/>
    </source>
</evidence>
<dbReference type="CDD" id="cd02801">
    <property type="entry name" value="DUS_like_FMN"/>
    <property type="match status" value="1"/>
</dbReference>
<organism evidence="16">
    <name type="scientific">uncultured spirochete</name>
    <dbReference type="NCBI Taxonomy" id="156406"/>
    <lineage>
        <taxon>Bacteria</taxon>
        <taxon>Pseudomonadati</taxon>
        <taxon>Spirochaetota</taxon>
        <taxon>Spirochaetia</taxon>
        <taxon>Spirochaetales</taxon>
        <taxon>environmental samples</taxon>
    </lineage>
</organism>
<evidence type="ECO:0000259" key="15">
    <source>
        <dbReference type="Pfam" id="PF01207"/>
    </source>
</evidence>